<dbReference type="InterPro" id="IPR026591">
    <property type="entry name" value="Sirtuin_cat_small_dom_sf"/>
</dbReference>
<dbReference type="InterPro" id="IPR003000">
    <property type="entry name" value="Sirtuin"/>
</dbReference>
<feature type="compositionally biased region" description="Polar residues" evidence="5">
    <location>
        <begin position="573"/>
        <end position="586"/>
    </location>
</feature>
<dbReference type="AlphaFoldDB" id="A0A0G2GT77"/>
<dbReference type="PANTHER" id="PTHR11085">
    <property type="entry name" value="NAD-DEPENDENT PROTEIN DEACYLASE SIRTUIN-5, MITOCHONDRIAL-RELATED"/>
    <property type="match status" value="1"/>
</dbReference>
<dbReference type="Gene3D" id="3.30.1600.10">
    <property type="entry name" value="SIR2/SIRT2 'Small Domain"/>
    <property type="match status" value="1"/>
</dbReference>
<feature type="compositionally biased region" description="Low complexity" evidence="5">
    <location>
        <begin position="479"/>
        <end position="489"/>
    </location>
</feature>
<evidence type="ECO:0000259" key="6">
    <source>
        <dbReference type="PROSITE" id="PS50305"/>
    </source>
</evidence>
<accession>A0A0G2GT77</accession>
<keyword evidence="4" id="KW-0862">Zinc</keyword>
<comment type="similarity">
    <text evidence="1">Belongs to the sirtuin family. Class I subfamily.</text>
</comment>
<reference evidence="7 8" key="2">
    <citation type="submission" date="2015-05" db="EMBL/GenBank/DDBJ databases">
        <authorList>
            <person name="Morales-Cruz A."/>
            <person name="Amrine K.C."/>
            <person name="Cantu D."/>
        </authorList>
    </citation>
    <scope>NUCLEOTIDE SEQUENCE [LARGE SCALE GENOMIC DNA]</scope>
    <source>
        <strain evidence="7">UCRPC4</strain>
    </source>
</reference>
<keyword evidence="8" id="KW-1185">Reference proteome</keyword>
<evidence type="ECO:0000313" key="7">
    <source>
        <dbReference type="EMBL" id="KKY19985.1"/>
    </source>
</evidence>
<dbReference type="InterPro" id="IPR029035">
    <property type="entry name" value="DHS-like_NAD/FAD-binding_dom"/>
</dbReference>
<dbReference type="GO" id="GO:0000122">
    <property type="term" value="P:negative regulation of transcription by RNA polymerase II"/>
    <property type="evidence" value="ECO:0007669"/>
    <property type="project" value="TreeGrafter"/>
</dbReference>
<feature type="binding site" evidence="4">
    <location>
        <position position="231"/>
    </location>
    <ligand>
        <name>Zn(2+)</name>
        <dbReference type="ChEBI" id="CHEBI:29105"/>
    </ligand>
</feature>
<dbReference type="InterPro" id="IPR026590">
    <property type="entry name" value="Ssirtuin_cat_dom"/>
</dbReference>
<dbReference type="InterPro" id="IPR050134">
    <property type="entry name" value="NAD-dep_sirtuin_deacylases"/>
</dbReference>
<dbReference type="PANTHER" id="PTHR11085:SF15">
    <property type="entry name" value="NAD-DEPENDENT HISTONE DEACETYLASE HST4"/>
    <property type="match status" value="1"/>
</dbReference>
<dbReference type="GO" id="GO:1990414">
    <property type="term" value="P:replication-born double-strand break repair via sister chromatid exchange"/>
    <property type="evidence" value="ECO:0007669"/>
    <property type="project" value="TreeGrafter"/>
</dbReference>
<feature type="compositionally biased region" description="Pro residues" evidence="5">
    <location>
        <begin position="20"/>
        <end position="32"/>
    </location>
</feature>
<protein>
    <submittedName>
        <fullName evidence="7">Putative sir2 family histone deacetylase hst4</fullName>
    </submittedName>
</protein>
<dbReference type="GO" id="GO:0005634">
    <property type="term" value="C:nucleus"/>
    <property type="evidence" value="ECO:0007669"/>
    <property type="project" value="TreeGrafter"/>
</dbReference>
<reference evidence="7 8" key="1">
    <citation type="submission" date="2015-05" db="EMBL/GenBank/DDBJ databases">
        <title>Distinctive expansion of gene families associated with plant cell wall degradation and secondary metabolism in the genomes of grapevine trunk pathogens.</title>
        <authorList>
            <person name="Lawrence D.P."/>
            <person name="Travadon R."/>
            <person name="Rolshausen P.E."/>
            <person name="Baumgartner K."/>
        </authorList>
    </citation>
    <scope>NUCLEOTIDE SEQUENCE [LARGE SCALE GENOMIC DNA]</scope>
    <source>
        <strain evidence="7">UCRPC4</strain>
    </source>
</reference>
<proteinExistence type="inferred from homology"/>
<organism evidence="7 8">
    <name type="scientific">Phaeomoniella chlamydospora</name>
    <name type="common">Phaeoacremonium chlamydosporum</name>
    <dbReference type="NCBI Taxonomy" id="158046"/>
    <lineage>
        <taxon>Eukaryota</taxon>
        <taxon>Fungi</taxon>
        <taxon>Dikarya</taxon>
        <taxon>Ascomycota</taxon>
        <taxon>Pezizomycotina</taxon>
        <taxon>Eurotiomycetes</taxon>
        <taxon>Chaetothyriomycetidae</taxon>
        <taxon>Phaeomoniellales</taxon>
        <taxon>Phaeomoniellaceae</taxon>
        <taxon>Phaeomoniella</taxon>
    </lineage>
</organism>
<feature type="compositionally biased region" description="Basic residues" evidence="5">
    <location>
        <begin position="490"/>
        <end position="499"/>
    </location>
</feature>
<dbReference type="GO" id="GO:0006282">
    <property type="term" value="P:regulation of DNA repair"/>
    <property type="evidence" value="ECO:0007669"/>
    <property type="project" value="TreeGrafter"/>
</dbReference>
<evidence type="ECO:0000256" key="5">
    <source>
        <dbReference type="SAM" id="MobiDB-lite"/>
    </source>
</evidence>
<evidence type="ECO:0000256" key="1">
    <source>
        <dbReference type="ARBA" id="ARBA00006924"/>
    </source>
</evidence>
<feature type="compositionally biased region" description="Polar residues" evidence="5">
    <location>
        <begin position="501"/>
        <end position="521"/>
    </location>
</feature>
<dbReference type="GO" id="GO:0031508">
    <property type="term" value="P:pericentric heterochromatin formation"/>
    <property type="evidence" value="ECO:0007669"/>
    <property type="project" value="TreeGrafter"/>
</dbReference>
<feature type="region of interest" description="Disordered" evidence="5">
    <location>
        <begin position="421"/>
        <end position="607"/>
    </location>
</feature>
<dbReference type="EMBL" id="LCWF01000103">
    <property type="protein sequence ID" value="KKY19985.1"/>
    <property type="molecule type" value="Genomic_DNA"/>
</dbReference>
<feature type="binding site" evidence="4">
    <location>
        <position position="250"/>
    </location>
    <ligand>
        <name>Zn(2+)</name>
        <dbReference type="ChEBI" id="CHEBI:29105"/>
    </ligand>
</feature>
<keyword evidence="3" id="KW-0520">NAD</keyword>
<dbReference type="GO" id="GO:0031934">
    <property type="term" value="C:mating-type region heterochromatin"/>
    <property type="evidence" value="ECO:0007669"/>
    <property type="project" value="TreeGrafter"/>
</dbReference>
<feature type="binding site" evidence="4">
    <location>
        <position position="228"/>
    </location>
    <ligand>
        <name>Zn(2+)</name>
        <dbReference type="ChEBI" id="CHEBI:29105"/>
    </ligand>
</feature>
<dbReference type="Pfam" id="PF02146">
    <property type="entry name" value="SIR2"/>
    <property type="match status" value="1"/>
</dbReference>
<dbReference type="GO" id="GO:0046872">
    <property type="term" value="F:metal ion binding"/>
    <property type="evidence" value="ECO:0007669"/>
    <property type="project" value="UniProtKB-KW"/>
</dbReference>
<dbReference type="PROSITE" id="PS50305">
    <property type="entry name" value="SIRTUIN"/>
    <property type="match status" value="1"/>
</dbReference>
<evidence type="ECO:0000256" key="2">
    <source>
        <dbReference type="ARBA" id="ARBA00022679"/>
    </source>
</evidence>
<dbReference type="OrthoDB" id="2919105at2759"/>
<dbReference type="GO" id="GO:0070403">
    <property type="term" value="F:NAD+ binding"/>
    <property type="evidence" value="ECO:0007669"/>
    <property type="project" value="InterPro"/>
</dbReference>
<feature type="domain" description="Deacetylase sirtuin-type" evidence="6">
    <location>
        <begin position="76"/>
        <end position="376"/>
    </location>
</feature>
<dbReference type="SUPFAM" id="SSF52467">
    <property type="entry name" value="DHS-like NAD/FAD-binding domain"/>
    <property type="match status" value="1"/>
</dbReference>
<evidence type="ECO:0000256" key="3">
    <source>
        <dbReference type="ARBA" id="ARBA00023027"/>
    </source>
</evidence>
<name>A0A0G2GT77_PHACM</name>
<evidence type="ECO:0000256" key="4">
    <source>
        <dbReference type="PROSITE-ProRule" id="PRU00236"/>
    </source>
</evidence>
<sequence>MSYFDDTSELSSELSDAPSSPEPPSPCYPTPAPSQQGGKHARSENTTGMPRPKKRRKIESVERKTRVLHLNRHLDNDEDDESLDLMLKALRRRRKIVVVAGAGISVSAGIPDFRSSHGLFRTLKDEHKLKASGKQLFDASVYKNDSSTESFHNMVRSLSNLSAKAHPTPFHRLLARLAKEDRLLRLYSQNVDGIECTLPPLATQVPLNHKAPWPKTIQLHGGLEKMVCHKCKQISKFDPEMFTGPVPPLCQACEERDSVRTTYAGKRSHGIGRLRPRIVLYNETNPDEDAIGAVVASDLRARPDAVIVVGTSLKIPPVRRIVKEMCLTARGRQNGITMMINKENMALGKDLEDCFDVLIEGESDEVAQIANLKDWDDNIVDEMEEITASDVEKAKARQRPFSVVVETPKKNKIQTSLMSNGIMTPPISIDEELSDSKGSEDGAITTKVKNPASIGRSIADVLGQSNKENQQKKSKTKSMLKTVTKTSKSTTKKAQKAKKNPATSQSKITARVSKPNQSAVTVSVKSSKPPSKDHTTISSSPSPYKPFDPVRPEAHRNNASTSVSMFPGLSGLSRRSSTYSTESMGSTIGVETPVKTERNRDTISPSGNVPIDMVKLLND</sequence>
<dbReference type="Proteomes" id="UP000053317">
    <property type="component" value="Unassembled WGS sequence"/>
</dbReference>
<keyword evidence="2" id="KW-0808">Transferase</keyword>
<feature type="active site" description="Proton acceptor" evidence="4">
    <location>
        <position position="220"/>
    </location>
</feature>
<comment type="caution">
    <text evidence="7">The sequence shown here is derived from an EMBL/GenBank/DDBJ whole genome shotgun (WGS) entry which is preliminary data.</text>
</comment>
<feature type="compositionally biased region" description="Low complexity" evidence="5">
    <location>
        <begin position="9"/>
        <end position="19"/>
    </location>
</feature>
<keyword evidence="4" id="KW-0479">Metal-binding</keyword>
<feature type="region of interest" description="Disordered" evidence="5">
    <location>
        <begin position="1"/>
        <end position="64"/>
    </location>
</feature>
<evidence type="ECO:0000313" key="8">
    <source>
        <dbReference type="Proteomes" id="UP000053317"/>
    </source>
</evidence>
<dbReference type="Gene3D" id="3.40.50.1220">
    <property type="entry name" value="TPP-binding domain"/>
    <property type="match status" value="1"/>
</dbReference>
<gene>
    <name evidence="7" type="ORF">UCRPC4_g04308</name>
</gene>
<dbReference type="GO" id="GO:0017136">
    <property type="term" value="F:histone deacetylase activity, NAD-dependent"/>
    <property type="evidence" value="ECO:0007669"/>
    <property type="project" value="TreeGrafter"/>
</dbReference>
<feature type="binding site" evidence="4">
    <location>
        <position position="253"/>
    </location>
    <ligand>
        <name>Zn(2+)</name>
        <dbReference type="ChEBI" id="CHEBI:29105"/>
    </ligand>
</feature>